<dbReference type="EC" id="3.1.4.4" evidence="3"/>
<evidence type="ECO:0000313" key="10">
    <source>
        <dbReference type="EMBL" id="TCP54313.1"/>
    </source>
</evidence>
<feature type="domain" description="Phospholipase D-like" evidence="9">
    <location>
        <begin position="265"/>
        <end position="395"/>
    </location>
</feature>
<comment type="similarity">
    <text evidence="2">Belongs to the phospholipase D family.</text>
</comment>
<accession>A0A4R2QW54</accession>
<dbReference type="Gene3D" id="3.30.870.10">
    <property type="entry name" value="Endonuclease Chain A"/>
    <property type="match status" value="2"/>
</dbReference>
<evidence type="ECO:0000256" key="7">
    <source>
        <dbReference type="SAM" id="MobiDB-lite"/>
    </source>
</evidence>
<evidence type="ECO:0000256" key="3">
    <source>
        <dbReference type="ARBA" id="ARBA00012027"/>
    </source>
</evidence>
<dbReference type="RefSeq" id="WP_132877062.1">
    <property type="nucleotide sequence ID" value="NZ_SLXQ01000003.1"/>
</dbReference>
<evidence type="ECO:0000256" key="5">
    <source>
        <dbReference type="ARBA" id="ARBA00022963"/>
    </source>
</evidence>
<dbReference type="Pfam" id="PF13091">
    <property type="entry name" value="PLDc_2"/>
    <property type="match status" value="2"/>
</dbReference>
<dbReference type="GO" id="GO:0016042">
    <property type="term" value="P:lipid catabolic process"/>
    <property type="evidence" value="ECO:0007669"/>
    <property type="project" value="UniProtKB-KW"/>
</dbReference>
<keyword evidence="5" id="KW-0442">Lipid degradation</keyword>
<dbReference type="OrthoDB" id="3740959at2"/>
<dbReference type="SUPFAM" id="SSF56024">
    <property type="entry name" value="Phospholipase D/nuclease"/>
    <property type="match status" value="2"/>
</dbReference>
<dbReference type="EMBL" id="SLXQ01000003">
    <property type="protein sequence ID" value="TCP54313.1"/>
    <property type="molecule type" value="Genomic_DNA"/>
</dbReference>
<proteinExistence type="inferred from homology"/>
<name>A0A4R2QW54_9PSEU</name>
<feature type="chain" id="PRO_5020613451" description="phospholipase D" evidence="8">
    <location>
        <begin position="32"/>
        <end position="399"/>
    </location>
</feature>
<keyword evidence="6" id="KW-0443">Lipid metabolism</keyword>
<dbReference type="InterPro" id="IPR025202">
    <property type="entry name" value="PLD-like_dom"/>
</dbReference>
<dbReference type="AlphaFoldDB" id="A0A4R2QW54"/>
<keyword evidence="11" id="KW-1185">Reference proteome</keyword>
<gene>
    <name evidence="10" type="ORF">EV191_103358</name>
</gene>
<evidence type="ECO:0000259" key="9">
    <source>
        <dbReference type="Pfam" id="PF13091"/>
    </source>
</evidence>
<keyword evidence="4" id="KW-0378">Hydrolase</keyword>
<evidence type="ECO:0000313" key="11">
    <source>
        <dbReference type="Proteomes" id="UP000294911"/>
    </source>
</evidence>
<comment type="catalytic activity">
    <reaction evidence="1">
        <text>a 1,2-diacyl-sn-glycero-3-phosphocholine + H2O = a 1,2-diacyl-sn-glycero-3-phosphate + choline + H(+)</text>
        <dbReference type="Rhea" id="RHEA:14445"/>
        <dbReference type="ChEBI" id="CHEBI:15354"/>
        <dbReference type="ChEBI" id="CHEBI:15377"/>
        <dbReference type="ChEBI" id="CHEBI:15378"/>
        <dbReference type="ChEBI" id="CHEBI:57643"/>
        <dbReference type="ChEBI" id="CHEBI:58608"/>
        <dbReference type="EC" id="3.1.4.4"/>
    </reaction>
</comment>
<evidence type="ECO:0000256" key="2">
    <source>
        <dbReference type="ARBA" id="ARBA00008664"/>
    </source>
</evidence>
<evidence type="ECO:0000256" key="1">
    <source>
        <dbReference type="ARBA" id="ARBA00000798"/>
    </source>
</evidence>
<comment type="caution">
    <text evidence="10">The sequence shown here is derived from an EMBL/GenBank/DDBJ whole genome shotgun (WGS) entry which is preliminary data.</text>
</comment>
<feature type="region of interest" description="Disordered" evidence="7">
    <location>
        <begin position="234"/>
        <end position="257"/>
    </location>
</feature>
<dbReference type="GO" id="GO:0016891">
    <property type="term" value="F:RNA endonuclease activity producing 5'-phosphomonoesters, hydrolytic mechanism"/>
    <property type="evidence" value="ECO:0007669"/>
    <property type="project" value="TreeGrafter"/>
</dbReference>
<dbReference type="PANTHER" id="PTHR43856">
    <property type="entry name" value="CARDIOLIPIN HYDROLASE"/>
    <property type="match status" value="1"/>
</dbReference>
<organism evidence="10 11">
    <name type="scientific">Tamaricihabitans halophyticus</name>
    <dbReference type="NCBI Taxonomy" id="1262583"/>
    <lineage>
        <taxon>Bacteria</taxon>
        <taxon>Bacillati</taxon>
        <taxon>Actinomycetota</taxon>
        <taxon>Actinomycetes</taxon>
        <taxon>Pseudonocardiales</taxon>
        <taxon>Pseudonocardiaceae</taxon>
        <taxon>Tamaricihabitans</taxon>
    </lineage>
</organism>
<dbReference type="Proteomes" id="UP000294911">
    <property type="component" value="Unassembled WGS sequence"/>
</dbReference>
<reference evidence="10 11" key="1">
    <citation type="submission" date="2019-03" db="EMBL/GenBank/DDBJ databases">
        <title>Genomic Encyclopedia of Type Strains, Phase IV (KMG-IV): sequencing the most valuable type-strain genomes for metagenomic binning, comparative biology and taxonomic classification.</title>
        <authorList>
            <person name="Goeker M."/>
        </authorList>
    </citation>
    <scope>NUCLEOTIDE SEQUENCE [LARGE SCALE GENOMIC DNA]</scope>
    <source>
        <strain evidence="10 11">DSM 45765</strain>
    </source>
</reference>
<evidence type="ECO:0000256" key="4">
    <source>
        <dbReference type="ARBA" id="ARBA00022801"/>
    </source>
</evidence>
<sequence>MAHLRIRRLPALLATLAVVIGLTGLAQTGQAQTGQAAANGTAAPGAYTVFNMPSGDTPDTAIEEHIVQLVNEAPEGAEIHGAMYTWTRPQVAEALADAQQRGVQVRLAIDSEGSGGSNAKPDNEAMAVLRDANFTELVFCSGSGSNSSCIGDGDGTINHNKNFTFSATGDKQNVVLVSSHNLTSSQTKSYNNAVVLHDDQDFYDKFVQHMGNLLAQDKDANYYENSPVGQISSTASKATAHFSPRADSNGGTEPEASTDTVVDVLSTITEAEDGCSVDVAQAMFTGSRAPVADELIRIGKLGCTVRVLGGADLSDYIIDRLGGAENVTVRGRLDPLHSKYLVLHGNIDGTAGSSMVLAGSHNLTGPALRGHDETLLTLDNDGVVADFDGNFDTLWAQAG</sequence>
<feature type="domain" description="Phospholipase D-like" evidence="9">
    <location>
        <begin position="69"/>
        <end position="212"/>
    </location>
</feature>
<protein>
    <recommendedName>
        <fullName evidence="3">phospholipase D</fullName>
        <ecNumber evidence="3">3.1.4.4</ecNumber>
    </recommendedName>
</protein>
<evidence type="ECO:0000256" key="6">
    <source>
        <dbReference type="ARBA" id="ARBA00023098"/>
    </source>
</evidence>
<evidence type="ECO:0000256" key="8">
    <source>
        <dbReference type="SAM" id="SignalP"/>
    </source>
</evidence>
<dbReference type="InterPro" id="IPR051406">
    <property type="entry name" value="PLD_domain"/>
</dbReference>
<feature type="signal peptide" evidence="8">
    <location>
        <begin position="1"/>
        <end position="31"/>
    </location>
</feature>
<dbReference type="GO" id="GO:0004630">
    <property type="term" value="F:phospholipase D activity"/>
    <property type="evidence" value="ECO:0007669"/>
    <property type="project" value="UniProtKB-EC"/>
</dbReference>
<keyword evidence="8" id="KW-0732">Signal</keyword>
<dbReference type="PANTHER" id="PTHR43856:SF1">
    <property type="entry name" value="MITOCHONDRIAL CARDIOLIPIN HYDROLASE"/>
    <property type="match status" value="1"/>
</dbReference>